<dbReference type="GO" id="GO:0005743">
    <property type="term" value="C:mitochondrial inner membrane"/>
    <property type="evidence" value="ECO:0007669"/>
    <property type="project" value="TreeGrafter"/>
</dbReference>
<dbReference type="EMBL" id="MLFT02000006">
    <property type="protein sequence ID" value="PHT45967.1"/>
    <property type="molecule type" value="Genomic_DNA"/>
</dbReference>
<reference evidence="2 3" key="1">
    <citation type="journal article" date="2017" name="Genome Biol.">
        <title>New reference genome sequences of hot pepper reveal the massive evolution of plant disease-resistance genes by retroduplication.</title>
        <authorList>
            <person name="Kim S."/>
            <person name="Park J."/>
            <person name="Yeom S.I."/>
            <person name="Kim Y.M."/>
            <person name="Seo E."/>
            <person name="Kim K.T."/>
            <person name="Kim M.S."/>
            <person name="Lee J.M."/>
            <person name="Cheong K."/>
            <person name="Shin H.S."/>
            <person name="Kim S.B."/>
            <person name="Han K."/>
            <person name="Lee J."/>
            <person name="Park M."/>
            <person name="Lee H.A."/>
            <person name="Lee H.Y."/>
            <person name="Lee Y."/>
            <person name="Oh S."/>
            <person name="Lee J.H."/>
            <person name="Choi E."/>
            <person name="Choi E."/>
            <person name="Lee S.E."/>
            <person name="Jeon J."/>
            <person name="Kim H."/>
            <person name="Choi G."/>
            <person name="Song H."/>
            <person name="Lee J."/>
            <person name="Lee S.C."/>
            <person name="Kwon J.K."/>
            <person name="Lee H.Y."/>
            <person name="Koo N."/>
            <person name="Hong Y."/>
            <person name="Kim R.W."/>
            <person name="Kang W.H."/>
            <person name="Huh J.H."/>
            <person name="Kang B.C."/>
            <person name="Yang T.J."/>
            <person name="Lee Y.H."/>
            <person name="Bennetzen J.L."/>
            <person name="Choi D."/>
        </authorList>
    </citation>
    <scope>NUCLEOTIDE SEQUENCE [LARGE SCALE GENOMIC DNA]</scope>
    <source>
        <strain evidence="3">cv. PBC81</strain>
    </source>
</reference>
<organism evidence="2 3">
    <name type="scientific">Capsicum baccatum</name>
    <name type="common">Peruvian pepper</name>
    <dbReference type="NCBI Taxonomy" id="33114"/>
    <lineage>
        <taxon>Eukaryota</taxon>
        <taxon>Viridiplantae</taxon>
        <taxon>Streptophyta</taxon>
        <taxon>Embryophyta</taxon>
        <taxon>Tracheophyta</taxon>
        <taxon>Spermatophyta</taxon>
        <taxon>Magnoliopsida</taxon>
        <taxon>eudicotyledons</taxon>
        <taxon>Gunneridae</taxon>
        <taxon>Pentapetalae</taxon>
        <taxon>asterids</taxon>
        <taxon>lamiids</taxon>
        <taxon>Solanales</taxon>
        <taxon>Solanaceae</taxon>
        <taxon>Solanoideae</taxon>
        <taxon>Capsiceae</taxon>
        <taxon>Capsicum</taxon>
    </lineage>
</organism>
<gene>
    <name evidence="2" type="ORF">CQW23_15125</name>
</gene>
<feature type="domain" description="ABC1 atypical kinase-like" evidence="1">
    <location>
        <begin position="162"/>
        <end position="256"/>
    </location>
</feature>
<dbReference type="Pfam" id="PF03109">
    <property type="entry name" value="ABC1"/>
    <property type="match status" value="1"/>
</dbReference>
<reference evidence="3" key="2">
    <citation type="journal article" date="2017" name="J. Anim. Genet.">
        <title>Multiple reference genome sequences of hot pepper reveal the massive evolution of plant disease resistance genes by retroduplication.</title>
        <authorList>
            <person name="Kim S."/>
            <person name="Park J."/>
            <person name="Yeom S.-I."/>
            <person name="Kim Y.-M."/>
            <person name="Seo E."/>
            <person name="Kim K.-T."/>
            <person name="Kim M.-S."/>
            <person name="Lee J.M."/>
            <person name="Cheong K."/>
            <person name="Shin H.-S."/>
            <person name="Kim S.-B."/>
            <person name="Han K."/>
            <person name="Lee J."/>
            <person name="Park M."/>
            <person name="Lee H.-A."/>
            <person name="Lee H.-Y."/>
            <person name="Lee Y."/>
            <person name="Oh S."/>
            <person name="Lee J.H."/>
            <person name="Choi E."/>
            <person name="Choi E."/>
            <person name="Lee S.E."/>
            <person name="Jeon J."/>
            <person name="Kim H."/>
            <person name="Choi G."/>
            <person name="Song H."/>
            <person name="Lee J."/>
            <person name="Lee S.-C."/>
            <person name="Kwon J.-K."/>
            <person name="Lee H.-Y."/>
            <person name="Koo N."/>
            <person name="Hong Y."/>
            <person name="Kim R.W."/>
            <person name="Kang W.-H."/>
            <person name="Huh J.H."/>
            <person name="Kang B.-C."/>
            <person name="Yang T.-J."/>
            <person name="Lee Y.-H."/>
            <person name="Bennetzen J.L."/>
            <person name="Choi D."/>
        </authorList>
    </citation>
    <scope>NUCLEOTIDE SEQUENCE [LARGE SCALE GENOMIC DNA]</scope>
    <source>
        <strain evidence="3">cv. PBC81</strain>
    </source>
</reference>
<sequence>MMKTATQNTWLQGFKIGNRADEAWEICRLLYADDRIIFYDASPEQISYLNMMKSAGEPLMSLNNFTNAFSMPYLNRIPSFFCFILPMLKPSGPDCEYSLWGLPEGSTEREKNAKHEVHMRGVRRLEELCFRNGGIYIKLGQHLGQLEYLIPEEYVHIMRESMLNRCPHSSHDQVHEVVKKELGGAPDEIFDEFDPVPIASASLAQVHVARMHNGQKVVVKVQHTHMTETAAADYATVELIVNTLHRFFPSFDYSFTRICTLFVRVSHHSNILADSSLLSLKDLAQCSVMPDVEKCDKAPHHALCDA</sequence>
<dbReference type="PANTHER" id="PTHR43173:SF19">
    <property type="entry name" value="AARF DOMAIN-CONTAINING PROTEIN KINASE 1"/>
    <property type="match status" value="1"/>
</dbReference>
<dbReference type="OrthoDB" id="1728519at2759"/>
<dbReference type="GO" id="GO:0055088">
    <property type="term" value="P:lipid homeostasis"/>
    <property type="evidence" value="ECO:0007669"/>
    <property type="project" value="TreeGrafter"/>
</dbReference>
<name>A0A2G2WL54_CAPBA</name>
<dbReference type="InterPro" id="IPR011009">
    <property type="entry name" value="Kinase-like_dom_sf"/>
</dbReference>
<evidence type="ECO:0000259" key="1">
    <source>
        <dbReference type="Pfam" id="PF03109"/>
    </source>
</evidence>
<dbReference type="PANTHER" id="PTHR43173">
    <property type="entry name" value="ABC1 FAMILY PROTEIN"/>
    <property type="match status" value="1"/>
</dbReference>
<dbReference type="Proteomes" id="UP000224567">
    <property type="component" value="Unassembled WGS sequence"/>
</dbReference>
<accession>A0A2G2WL54</accession>
<dbReference type="STRING" id="33114.A0A2G2WL54"/>
<proteinExistence type="predicted"/>
<dbReference type="InterPro" id="IPR004147">
    <property type="entry name" value="ABC1_dom"/>
</dbReference>
<dbReference type="InterPro" id="IPR051130">
    <property type="entry name" value="Mito_struct-func_regulator"/>
</dbReference>
<protein>
    <submittedName>
        <fullName evidence="2">ABC1 protein</fullName>
    </submittedName>
</protein>
<comment type="caution">
    <text evidence="2">The sequence shown here is derived from an EMBL/GenBank/DDBJ whole genome shotgun (WGS) entry which is preliminary data.</text>
</comment>
<dbReference type="AlphaFoldDB" id="A0A2G2WL54"/>
<keyword evidence="3" id="KW-1185">Reference proteome</keyword>
<dbReference type="GO" id="GO:0007005">
    <property type="term" value="P:mitochondrion organization"/>
    <property type="evidence" value="ECO:0007669"/>
    <property type="project" value="TreeGrafter"/>
</dbReference>
<evidence type="ECO:0000313" key="2">
    <source>
        <dbReference type="EMBL" id="PHT45967.1"/>
    </source>
</evidence>
<dbReference type="SUPFAM" id="SSF56112">
    <property type="entry name" value="Protein kinase-like (PK-like)"/>
    <property type="match status" value="1"/>
</dbReference>
<evidence type="ECO:0000313" key="3">
    <source>
        <dbReference type="Proteomes" id="UP000224567"/>
    </source>
</evidence>